<evidence type="ECO:0000313" key="3">
    <source>
        <dbReference type="WBParaSite" id="nRc.2.0.1.t36338-RA"/>
    </source>
</evidence>
<name>A0A915KC29_ROMCU</name>
<protein>
    <submittedName>
        <fullName evidence="3">Uncharacterized protein</fullName>
    </submittedName>
</protein>
<organism evidence="2 3">
    <name type="scientific">Romanomermis culicivorax</name>
    <name type="common">Nematode worm</name>
    <dbReference type="NCBI Taxonomy" id="13658"/>
    <lineage>
        <taxon>Eukaryota</taxon>
        <taxon>Metazoa</taxon>
        <taxon>Ecdysozoa</taxon>
        <taxon>Nematoda</taxon>
        <taxon>Enoplea</taxon>
        <taxon>Dorylaimia</taxon>
        <taxon>Mermithida</taxon>
        <taxon>Mermithoidea</taxon>
        <taxon>Mermithidae</taxon>
        <taxon>Romanomermis</taxon>
    </lineage>
</organism>
<reference evidence="3" key="1">
    <citation type="submission" date="2022-11" db="UniProtKB">
        <authorList>
            <consortium name="WormBaseParasite"/>
        </authorList>
    </citation>
    <scope>IDENTIFICATION</scope>
</reference>
<sequence length="83" mass="9343">MRPTQQMSRTTATGAEAGASQYPETPAPTARPSTQNFTPAKKIVTRKPGPTASYFRRIRDYYQRPRQVSCKPRLYSLAALRNP</sequence>
<evidence type="ECO:0000256" key="1">
    <source>
        <dbReference type="SAM" id="MobiDB-lite"/>
    </source>
</evidence>
<keyword evidence="2" id="KW-1185">Reference proteome</keyword>
<accession>A0A915KC29</accession>
<feature type="region of interest" description="Disordered" evidence="1">
    <location>
        <begin position="1"/>
        <end position="50"/>
    </location>
</feature>
<evidence type="ECO:0000313" key="2">
    <source>
        <dbReference type="Proteomes" id="UP000887565"/>
    </source>
</evidence>
<feature type="compositionally biased region" description="Polar residues" evidence="1">
    <location>
        <begin position="1"/>
        <end position="13"/>
    </location>
</feature>
<proteinExistence type="predicted"/>
<dbReference type="Proteomes" id="UP000887565">
    <property type="component" value="Unplaced"/>
</dbReference>
<dbReference type="AlphaFoldDB" id="A0A915KC29"/>
<dbReference type="WBParaSite" id="nRc.2.0.1.t36338-RA">
    <property type="protein sequence ID" value="nRc.2.0.1.t36338-RA"/>
    <property type="gene ID" value="nRc.2.0.1.g36338"/>
</dbReference>